<dbReference type="AlphaFoldDB" id="A0A5C6MJV8"/>
<organism evidence="1 2">
    <name type="scientific">Takifugu flavidus</name>
    <name type="common">sansaifugu</name>
    <dbReference type="NCBI Taxonomy" id="433684"/>
    <lineage>
        <taxon>Eukaryota</taxon>
        <taxon>Metazoa</taxon>
        <taxon>Chordata</taxon>
        <taxon>Craniata</taxon>
        <taxon>Vertebrata</taxon>
        <taxon>Euteleostomi</taxon>
        <taxon>Actinopterygii</taxon>
        <taxon>Neopterygii</taxon>
        <taxon>Teleostei</taxon>
        <taxon>Neoteleostei</taxon>
        <taxon>Acanthomorphata</taxon>
        <taxon>Eupercaria</taxon>
        <taxon>Tetraodontiformes</taxon>
        <taxon>Tetradontoidea</taxon>
        <taxon>Tetraodontidae</taxon>
        <taxon>Takifugu</taxon>
    </lineage>
</organism>
<gene>
    <name evidence="1" type="ORF">D4764_09G0004950</name>
</gene>
<comment type="caution">
    <text evidence="1">The sequence shown here is derived from an EMBL/GenBank/DDBJ whole genome shotgun (WGS) entry which is preliminary data.</text>
</comment>
<sequence>MRVDALRGGRADVCICSRPARPGAGELPTSFSSGEPELTASGSAGGAERTWAECLVPPRGAHRHHFPSMCSGLDPRWPSALSPGSVFEQLVVHKGHWCSSRNHYWPPAKGQKGPKRCRCGCHRLTEERDEAERQLKHIKRGESSEDPGLLSPVMTLKVPPAGSHV</sequence>
<evidence type="ECO:0000313" key="2">
    <source>
        <dbReference type="Proteomes" id="UP000324091"/>
    </source>
</evidence>
<name>A0A5C6MJV8_9TELE</name>
<dbReference type="EMBL" id="RHFK02000022">
    <property type="protein sequence ID" value="TWW55446.1"/>
    <property type="molecule type" value="Genomic_DNA"/>
</dbReference>
<reference evidence="1 2" key="1">
    <citation type="submission" date="2019-04" db="EMBL/GenBank/DDBJ databases">
        <title>Chromosome genome assembly for Takifugu flavidus.</title>
        <authorList>
            <person name="Xiao S."/>
        </authorList>
    </citation>
    <scope>NUCLEOTIDE SEQUENCE [LARGE SCALE GENOMIC DNA]</scope>
    <source>
        <strain evidence="1">HTHZ2018</strain>
        <tissue evidence="1">Muscle</tissue>
    </source>
</reference>
<evidence type="ECO:0000313" key="1">
    <source>
        <dbReference type="EMBL" id="TWW55446.1"/>
    </source>
</evidence>
<dbReference type="Proteomes" id="UP000324091">
    <property type="component" value="Chromosome 9"/>
</dbReference>
<proteinExistence type="predicted"/>
<protein>
    <submittedName>
        <fullName evidence="1">Uncharacterized protein</fullName>
    </submittedName>
</protein>
<keyword evidence="2" id="KW-1185">Reference proteome</keyword>
<accession>A0A5C6MJV8</accession>